<evidence type="ECO:0000313" key="2">
    <source>
        <dbReference type="Proteomes" id="UP000006729"/>
    </source>
</evidence>
<sequence length="105" mass="12056">MYGIQIVNIKFNIYFKIRNVLYSDKNPKHVPPPSLLLRRLDQHQNFQVRFGKSRSETNKCYIVVNNVFGDDLKTETTSVTQQEAPLTSFAVISNNKAFFSQSAAK</sequence>
<name>A0ACC0RMG5_POPTR</name>
<gene>
    <name evidence="1" type="ORF">POPTR_018G096150v4</name>
</gene>
<organism evidence="1 2">
    <name type="scientific">Populus trichocarpa</name>
    <name type="common">Western balsam poplar</name>
    <name type="synonym">Populus balsamifera subsp. trichocarpa</name>
    <dbReference type="NCBI Taxonomy" id="3694"/>
    <lineage>
        <taxon>Eukaryota</taxon>
        <taxon>Viridiplantae</taxon>
        <taxon>Streptophyta</taxon>
        <taxon>Embryophyta</taxon>
        <taxon>Tracheophyta</taxon>
        <taxon>Spermatophyta</taxon>
        <taxon>Magnoliopsida</taxon>
        <taxon>eudicotyledons</taxon>
        <taxon>Gunneridae</taxon>
        <taxon>Pentapetalae</taxon>
        <taxon>rosids</taxon>
        <taxon>fabids</taxon>
        <taxon>Malpighiales</taxon>
        <taxon>Salicaceae</taxon>
        <taxon>Saliceae</taxon>
        <taxon>Populus</taxon>
    </lineage>
</organism>
<reference evidence="1 2" key="1">
    <citation type="journal article" date="2006" name="Science">
        <title>The genome of black cottonwood, Populus trichocarpa (Torr. &amp; Gray).</title>
        <authorList>
            <person name="Tuskan G.A."/>
            <person name="Difazio S."/>
            <person name="Jansson S."/>
            <person name="Bohlmann J."/>
            <person name="Grigoriev I."/>
            <person name="Hellsten U."/>
            <person name="Putnam N."/>
            <person name="Ralph S."/>
            <person name="Rombauts S."/>
            <person name="Salamov A."/>
            <person name="Schein J."/>
            <person name="Sterck L."/>
            <person name="Aerts A."/>
            <person name="Bhalerao R.R."/>
            <person name="Bhalerao R.P."/>
            <person name="Blaudez D."/>
            <person name="Boerjan W."/>
            <person name="Brun A."/>
            <person name="Brunner A."/>
            <person name="Busov V."/>
            <person name="Campbell M."/>
            <person name="Carlson J."/>
            <person name="Chalot M."/>
            <person name="Chapman J."/>
            <person name="Chen G.L."/>
            <person name="Cooper D."/>
            <person name="Coutinho P.M."/>
            <person name="Couturier J."/>
            <person name="Covert S."/>
            <person name="Cronk Q."/>
            <person name="Cunningham R."/>
            <person name="Davis J."/>
            <person name="Degroeve S."/>
            <person name="Dejardin A."/>
            <person name="Depamphilis C."/>
            <person name="Detter J."/>
            <person name="Dirks B."/>
            <person name="Dubchak I."/>
            <person name="Duplessis S."/>
            <person name="Ehlting J."/>
            <person name="Ellis B."/>
            <person name="Gendler K."/>
            <person name="Goodstein D."/>
            <person name="Gribskov M."/>
            <person name="Grimwood J."/>
            <person name="Groover A."/>
            <person name="Gunter L."/>
            <person name="Hamberger B."/>
            <person name="Heinze B."/>
            <person name="Helariutta Y."/>
            <person name="Henrissat B."/>
            <person name="Holligan D."/>
            <person name="Holt R."/>
            <person name="Huang W."/>
            <person name="Islam-Faridi N."/>
            <person name="Jones S."/>
            <person name="Jones-Rhoades M."/>
            <person name="Jorgensen R."/>
            <person name="Joshi C."/>
            <person name="Kangasjarvi J."/>
            <person name="Karlsson J."/>
            <person name="Kelleher C."/>
            <person name="Kirkpatrick R."/>
            <person name="Kirst M."/>
            <person name="Kohler A."/>
            <person name="Kalluri U."/>
            <person name="Larimer F."/>
            <person name="Leebens-Mack J."/>
            <person name="Leple J.C."/>
            <person name="Locascio P."/>
            <person name="Lou Y."/>
            <person name="Lucas S."/>
            <person name="Martin F."/>
            <person name="Montanini B."/>
            <person name="Napoli C."/>
            <person name="Nelson D.R."/>
            <person name="Nelson C."/>
            <person name="Nieminen K."/>
            <person name="Nilsson O."/>
            <person name="Pereda V."/>
            <person name="Peter G."/>
            <person name="Philippe R."/>
            <person name="Pilate G."/>
            <person name="Poliakov A."/>
            <person name="Razumovskaya J."/>
            <person name="Richardson P."/>
            <person name="Rinaldi C."/>
            <person name="Ritland K."/>
            <person name="Rouze P."/>
            <person name="Ryaboy D."/>
            <person name="Schmutz J."/>
            <person name="Schrader J."/>
            <person name="Segerman B."/>
            <person name="Shin H."/>
            <person name="Siddiqui A."/>
            <person name="Sterky F."/>
            <person name="Terry A."/>
            <person name="Tsai C.J."/>
            <person name="Uberbacher E."/>
            <person name="Unneberg P."/>
            <person name="Vahala J."/>
            <person name="Wall K."/>
            <person name="Wessler S."/>
            <person name="Yang G."/>
            <person name="Yin T."/>
            <person name="Douglas C."/>
            <person name="Marra M."/>
            <person name="Sandberg G."/>
            <person name="Van de Peer Y."/>
            <person name="Rokhsar D."/>
        </authorList>
    </citation>
    <scope>NUCLEOTIDE SEQUENCE [LARGE SCALE GENOMIC DNA]</scope>
    <source>
        <strain evidence="2">cv. Nisqually</strain>
    </source>
</reference>
<accession>A0ACC0RMG5</accession>
<dbReference type="Proteomes" id="UP000006729">
    <property type="component" value="Chromosome 18"/>
</dbReference>
<dbReference type="EMBL" id="CM009307">
    <property type="protein sequence ID" value="KAI9378466.1"/>
    <property type="molecule type" value="Genomic_DNA"/>
</dbReference>
<evidence type="ECO:0000313" key="1">
    <source>
        <dbReference type="EMBL" id="KAI9378466.1"/>
    </source>
</evidence>
<comment type="caution">
    <text evidence="1">The sequence shown here is derived from an EMBL/GenBank/DDBJ whole genome shotgun (WGS) entry which is preliminary data.</text>
</comment>
<proteinExistence type="predicted"/>
<keyword evidence="2" id="KW-1185">Reference proteome</keyword>
<protein>
    <submittedName>
        <fullName evidence="1">Uncharacterized protein</fullName>
    </submittedName>
</protein>